<evidence type="ECO:0000259" key="3">
    <source>
        <dbReference type="PROSITE" id="PS50853"/>
    </source>
</evidence>
<dbReference type="PROSITE" id="PS50853">
    <property type="entry name" value="FN3"/>
    <property type="match status" value="1"/>
</dbReference>
<dbReference type="AlphaFoldDB" id="A0A7V1M114"/>
<dbReference type="InterPro" id="IPR013783">
    <property type="entry name" value="Ig-like_fold"/>
</dbReference>
<dbReference type="GO" id="GO:0005509">
    <property type="term" value="F:calcium ion binding"/>
    <property type="evidence" value="ECO:0007669"/>
    <property type="project" value="InterPro"/>
</dbReference>
<comment type="caution">
    <text evidence="4">The sequence shown here is derived from an EMBL/GenBank/DDBJ whole genome shotgun (WGS) entry which is preliminary data.</text>
</comment>
<dbReference type="Pfam" id="PF17963">
    <property type="entry name" value="Big_9"/>
    <property type="match status" value="4"/>
</dbReference>
<feature type="non-terminal residue" evidence="4">
    <location>
        <position position="1"/>
    </location>
</feature>
<feature type="region of interest" description="Disordered" evidence="1">
    <location>
        <begin position="136"/>
        <end position="156"/>
    </location>
</feature>
<dbReference type="GO" id="GO:0016020">
    <property type="term" value="C:membrane"/>
    <property type="evidence" value="ECO:0007669"/>
    <property type="project" value="InterPro"/>
</dbReference>
<dbReference type="CDD" id="cd11304">
    <property type="entry name" value="Cadherin_repeat"/>
    <property type="match status" value="1"/>
</dbReference>
<dbReference type="EMBL" id="DRLD01000311">
    <property type="protein sequence ID" value="HED11264.1"/>
    <property type="molecule type" value="Genomic_DNA"/>
</dbReference>
<evidence type="ECO:0000313" key="4">
    <source>
        <dbReference type="EMBL" id="HED11264.1"/>
    </source>
</evidence>
<feature type="compositionally biased region" description="Polar residues" evidence="1">
    <location>
        <begin position="138"/>
        <end position="148"/>
    </location>
</feature>
<dbReference type="PROSITE" id="PS50268">
    <property type="entry name" value="CADHERIN_2"/>
    <property type="match status" value="1"/>
</dbReference>
<evidence type="ECO:0000256" key="1">
    <source>
        <dbReference type="SAM" id="MobiDB-lite"/>
    </source>
</evidence>
<protein>
    <submittedName>
        <fullName evidence="4">Tandem-95 repeat protein</fullName>
    </submittedName>
</protein>
<dbReference type="InterPro" id="IPR002126">
    <property type="entry name" value="Cadherin-like_dom"/>
</dbReference>
<reference evidence="4" key="1">
    <citation type="journal article" date="2020" name="mSystems">
        <title>Genome- and Community-Level Interaction Insights into Carbon Utilization and Element Cycling Functions of Hydrothermarchaeota in Hydrothermal Sediment.</title>
        <authorList>
            <person name="Zhou Z."/>
            <person name="Liu Y."/>
            <person name="Xu W."/>
            <person name="Pan J."/>
            <person name="Luo Z.H."/>
            <person name="Li M."/>
        </authorList>
    </citation>
    <scope>NUCLEOTIDE SEQUENCE [LARGE SCALE GENOMIC DNA]</scope>
    <source>
        <strain evidence="4">HyVt-456</strain>
    </source>
</reference>
<gene>
    <name evidence="4" type="ORF">ENJ10_11300</name>
</gene>
<dbReference type="NCBIfam" id="NF012211">
    <property type="entry name" value="tand_rpt_95"/>
    <property type="match status" value="2"/>
</dbReference>
<feature type="domain" description="Cadherin" evidence="2">
    <location>
        <begin position="163"/>
        <end position="248"/>
    </location>
</feature>
<dbReference type="InterPro" id="IPR015919">
    <property type="entry name" value="Cadherin-like_sf"/>
</dbReference>
<dbReference type="Gene3D" id="2.60.40.60">
    <property type="entry name" value="Cadherins"/>
    <property type="match status" value="1"/>
</dbReference>
<organism evidence="4">
    <name type="scientific">Caldithrix abyssi</name>
    <dbReference type="NCBI Taxonomy" id="187145"/>
    <lineage>
        <taxon>Bacteria</taxon>
        <taxon>Pseudomonadati</taxon>
        <taxon>Calditrichota</taxon>
        <taxon>Calditrichia</taxon>
        <taxon>Calditrichales</taxon>
        <taxon>Calditrichaceae</taxon>
        <taxon>Caldithrix</taxon>
    </lineage>
</organism>
<feature type="domain" description="Fibronectin type-III" evidence="3">
    <location>
        <begin position="725"/>
        <end position="815"/>
    </location>
</feature>
<dbReference type="InterPro" id="IPR003961">
    <property type="entry name" value="FN3_dom"/>
</dbReference>
<evidence type="ECO:0000259" key="2">
    <source>
        <dbReference type="PROSITE" id="PS50268"/>
    </source>
</evidence>
<dbReference type="Gene3D" id="2.60.40.10">
    <property type="entry name" value="Immunoglobulins"/>
    <property type="match status" value="2"/>
</dbReference>
<dbReference type="Proteomes" id="UP000886005">
    <property type="component" value="Unassembled WGS sequence"/>
</dbReference>
<dbReference type="SUPFAM" id="SSF49313">
    <property type="entry name" value="Cadherin-like"/>
    <property type="match status" value="1"/>
</dbReference>
<name>A0A7V1M114_CALAY</name>
<proteinExistence type="predicted"/>
<dbReference type="GO" id="GO:0007156">
    <property type="term" value="P:homophilic cell adhesion via plasma membrane adhesion molecules"/>
    <property type="evidence" value="ECO:0007669"/>
    <property type="project" value="InterPro"/>
</dbReference>
<sequence length="905" mass="98961">APNASSQLDSVQAPQHSYTDNGVQKGVLYYYRLKSVDFSLNSSDYTNELSVAIPKISGMSSSEVLPSDTTIQIPLDNYVDDPDDPDNTLVWSISGADKLTVSINNNRVASISTPSNWNSQETLLFRVKDDQGFEDTHSMSIRSSSSPTAQPPKFTGTISTTVEEDGQGTVILSDYVSDPDSKVDDLVFTITEVNSIDFSINKNKLTITPAANWYGQRTATVTVTDETGLSDQTTLTVTVNAVNDAPVLSGLPSLNLSQDTTVTVDMQPYVFDVDDNIANISWSFTNYSRISLSFDDSKDILTITTPGDWDGFEYVSVRVTDVAGDTDTDTLVVRVTPADLKAPVISNFPQVSFDEDAGQTVQLNNYVTDDDDPVQNLFWFARNSQNISVDIDHSENTALFTATEDWNGSSEVRLIVTDPDGNKDSVQVAVLVKAVNDPPVFSALPSVNLSEQLSRQLSLASYTSDVDNLKEDLSWSTANEVNVTVQITSAGLATFSVDSAYRGQEVISVYVSDTGGARDTTTITVYRQDQARAPHISAIADITFAEDTQRSIDLRSYVSDSDNDVSELSWTFNTLENIDLDLSDSDELTLIPNANWNGQEEIFLEVRDPDGNVDFDTLLVTVTPVNDAPRSRSVSSITMTENSFQTLPITDFFIDPDGVEDLVSIDLITSGEGFIGYFIDDAAHAITFFTPAGFRGHEVFLLKVSDNAGAQASTVFTITVVTQSVSGGVQVAYLGSGTNVAMNWKTVLPTIDYIEYGTSTAYDKVTEGDSDFTLEHDQQISGLQENTIYHFRVVSRNEAGQISFSADSVFSTAESGEINVFPIPYKATLDTDGRGIFFTDLPLVTDLAIYNIIGEPVFNQRINGPLYRWNVKNNNNKDISSGLYIYVIKDEQGNKRASGKLVVIR</sequence>
<accession>A0A7V1M114</accession>